<feature type="signal peptide" evidence="2">
    <location>
        <begin position="1"/>
        <end position="19"/>
    </location>
</feature>
<gene>
    <name evidence="3" type="primary">AVEN_60810_1</name>
    <name evidence="3" type="ORF">CDAR_78751</name>
</gene>
<sequence length="169" mass="18888">MKVIVFCVVLVAFLAIVEARKKCRSNEECDEDECCIARRILGFLKGNCKKLAAKGESCSEEDESLGFLDHKYVEHCPCVSGLSCEPTEIKSLPFIGTVRIDERCVEGEQTTPTEPKPETQTEPEPVTQTEPEPQTQTEPEPKTETEPEPEPETKTEPEPEPKTEVPPQK</sequence>
<keyword evidence="4" id="KW-1185">Reference proteome</keyword>
<dbReference type="AlphaFoldDB" id="A0AAV4UWA3"/>
<proteinExistence type="predicted"/>
<feature type="compositionally biased region" description="Basic and acidic residues" evidence="1">
    <location>
        <begin position="139"/>
        <end position="163"/>
    </location>
</feature>
<accession>A0AAV4UWA3</accession>
<reference evidence="3 4" key="1">
    <citation type="submission" date="2021-06" db="EMBL/GenBank/DDBJ databases">
        <title>Caerostris darwini draft genome.</title>
        <authorList>
            <person name="Kono N."/>
            <person name="Arakawa K."/>
        </authorList>
    </citation>
    <scope>NUCLEOTIDE SEQUENCE [LARGE SCALE GENOMIC DNA]</scope>
</reference>
<feature type="chain" id="PRO_5043506669" evidence="2">
    <location>
        <begin position="20"/>
        <end position="169"/>
    </location>
</feature>
<feature type="region of interest" description="Disordered" evidence="1">
    <location>
        <begin position="103"/>
        <end position="169"/>
    </location>
</feature>
<protein>
    <submittedName>
        <fullName evidence="3">Uncharacterized protein</fullName>
    </submittedName>
</protein>
<dbReference type="Proteomes" id="UP001054837">
    <property type="component" value="Unassembled WGS sequence"/>
</dbReference>
<keyword evidence="2" id="KW-0732">Signal</keyword>
<comment type="caution">
    <text evidence="3">The sequence shown here is derived from an EMBL/GenBank/DDBJ whole genome shotgun (WGS) entry which is preliminary data.</text>
</comment>
<feature type="compositionally biased region" description="Low complexity" evidence="1">
    <location>
        <begin position="108"/>
        <end position="138"/>
    </location>
</feature>
<evidence type="ECO:0000313" key="3">
    <source>
        <dbReference type="EMBL" id="GIY61979.1"/>
    </source>
</evidence>
<evidence type="ECO:0000256" key="2">
    <source>
        <dbReference type="SAM" id="SignalP"/>
    </source>
</evidence>
<evidence type="ECO:0000313" key="4">
    <source>
        <dbReference type="Proteomes" id="UP001054837"/>
    </source>
</evidence>
<evidence type="ECO:0000256" key="1">
    <source>
        <dbReference type="SAM" id="MobiDB-lite"/>
    </source>
</evidence>
<dbReference type="Gene3D" id="2.10.80.10">
    <property type="entry name" value="Lipase, subunit A"/>
    <property type="match status" value="1"/>
</dbReference>
<dbReference type="EMBL" id="BPLQ01012023">
    <property type="protein sequence ID" value="GIY61979.1"/>
    <property type="molecule type" value="Genomic_DNA"/>
</dbReference>
<organism evidence="3 4">
    <name type="scientific">Caerostris darwini</name>
    <dbReference type="NCBI Taxonomy" id="1538125"/>
    <lineage>
        <taxon>Eukaryota</taxon>
        <taxon>Metazoa</taxon>
        <taxon>Ecdysozoa</taxon>
        <taxon>Arthropoda</taxon>
        <taxon>Chelicerata</taxon>
        <taxon>Arachnida</taxon>
        <taxon>Araneae</taxon>
        <taxon>Araneomorphae</taxon>
        <taxon>Entelegynae</taxon>
        <taxon>Araneoidea</taxon>
        <taxon>Araneidae</taxon>
        <taxon>Caerostris</taxon>
    </lineage>
</organism>
<name>A0AAV4UWA3_9ARAC</name>